<evidence type="ECO:0000313" key="5">
    <source>
        <dbReference type="Proteomes" id="UP000198461"/>
    </source>
</evidence>
<dbReference type="GO" id="GO:0005829">
    <property type="term" value="C:cytosol"/>
    <property type="evidence" value="ECO:0007669"/>
    <property type="project" value="TreeGrafter"/>
</dbReference>
<dbReference type="STRING" id="364032.SAMN05443662_0522"/>
<evidence type="ECO:0000313" key="4">
    <source>
        <dbReference type="EMBL" id="SIN76551.1"/>
    </source>
</evidence>
<feature type="coiled-coil region" evidence="3">
    <location>
        <begin position="33"/>
        <end position="67"/>
    </location>
</feature>
<dbReference type="GO" id="GO:0050821">
    <property type="term" value="P:protein stabilization"/>
    <property type="evidence" value="ECO:0007669"/>
    <property type="project" value="TreeGrafter"/>
</dbReference>
<name>A0A1N6E0N6_9GAMM</name>
<dbReference type="PIRSF" id="PIRSF002094">
    <property type="entry name" value="OMP26_Skp"/>
    <property type="match status" value="1"/>
</dbReference>
<evidence type="ECO:0000256" key="2">
    <source>
        <dbReference type="PIRNR" id="PIRNR002094"/>
    </source>
</evidence>
<dbReference type="InterPro" id="IPR024930">
    <property type="entry name" value="Skp_dom_sf"/>
</dbReference>
<proteinExistence type="inferred from homology"/>
<dbReference type="Proteomes" id="UP000198461">
    <property type="component" value="Unassembled WGS sequence"/>
</dbReference>
<keyword evidence="1" id="KW-0732">Signal</keyword>
<dbReference type="GO" id="GO:0051082">
    <property type="term" value="F:unfolded protein binding"/>
    <property type="evidence" value="ECO:0007669"/>
    <property type="project" value="InterPro"/>
</dbReference>
<dbReference type="RefSeq" id="WP_234947301.1">
    <property type="nucleotide sequence ID" value="NZ_FSRE01000001.1"/>
</dbReference>
<sequence>MTVPVAWAEPPAKLGVVNVSLLIEQAPQAKAASKKLEQEFAPQQKELEKLAKKLDGLQKDYAKNKLAMSATQRTAKEREIALLTREIQRRRSDIQELVNLRRNEELSKLQALINQAIREIGESQKYDLILYDGIAFSSKRIDITPQVLQYLQKRYKQQKAAFNR</sequence>
<dbReference type="AlphaFoldDB" id="A0A1N6E0N6"/>
<evidence type="ECO:0000256" key="1">
    <source>
        <dbReference type="ARBA" id="ARBA00022729"/>
    </source>
</evidence>
<dbReference type="PANTHER" id="PTHR35089">
    <property type="entry name" value="CHAPERONE PROTEIN SKP"/>
    <property type="match status" value="1"/>
</dbReference>
<comment type="similarity">
    <text evidence="2">Belongs to the skp family.</text>
</comment>
<gene>
    <name evidence="4" type="ORF">SAMN05443662_0522</name>
</gene>
<keyword evidence="3" id="KW-0175">Coiled coil</keyword>
<accession>A0A1N6E0N6</accession>
<dbReference type="EMBL" id="FSRE01000001">
    <property type="protein sequence ID" value="SIN76551.1"/>
    <property type="molecule type" value="Genomic_DNA"/>
</dbReference>
<dbReference type="SUPFAM" id="SSF111384">
    <property type="entry name" value="OmpH-like"/>
    <property type="match status" value="1"/>
</dbReference>
<dbReference type="Pfam" id="PF03938">
    <property type="entry name" value="OmpH"/>
    <property type="match status" value="1"/>
</dbReference>
<dbReference type="PANTHER" id="PTHR35089:SF1">
    <property type="entry name" value="CHAPERONE PROTEIN SKP"/>
    <property type="match status" value="1"/>
</dbReference>
<dbReference type="SMART" id="SM00935">
    <property type="entry name" value="OmpH"/>
    <property type="match status" value="1"/>
</dbReference>
<reference evidence="4 5" key="1">
    <citation type="submission" date="2016-11" db="EMBL/GenBank/DDBJ databases">
        <authorList>
            <person name="Jaros S."/>
            <person name="Januszkiewicz K."/>
            <person name="Wedrychowicz H."/>
        </authorList>
    </citation>
    <scope>NUCLEOTIDE SEQUENCE [LARGE SCALE GENOMIC DNA]</scope>
    <source>
        <strain evidence="4 5">DSM 17737</strain>
    </source>
</reference>
<evidence type="ECO:0000256" key="3">
    <source>
        <dbReference type="SAM" id="Coils"/>
    </source>
</evidence>
<dbReference type="Gene3D" id="3.30.910.20">
    <property type="entry name" value="Skp domain"/>
    <property type="match status" value="1"/>
</dbReference>
<organism evidence="4 5">
    <name type="scientific">Sulfurivirga caldicuralii</name>
    <dbReference type="NCBI Taxonomy" id="364032"/>
    <lineage>
        <taxon>Bacteria</taxon>
        <taxon>Pseudomonadati</taxon>
        <taxon>Pseudomonadota</taxon>
        <taxon>Gammaproteobacteria</taxon>
        <taxon>Thiotrichales</taxon>
        <taxon>Piscirickettsiaceae</taxon>
        <taxon>Sulfurivirga</taxon>
    </lineage>
</organism>
<keyword evidence="5" id="KW-1185">Reference proteome</keyword>
<dbReference type="InterPro" id="IPR005632">
    <property type="entry name" value="Chaperone_Skp"/>
</dbReference>
<protein>
    <submittedName>
        <fullName evidence="4">Periplasmic chaperone for outer membrane proteins Skp</fullName>
    </submittedName>
</protein>